<dbReference type="PANTHER" id="PTHR22893">
    <property type="entry name" value="NADH OXIDOREDUCTASE-RELATED"/>
    <property type="match status" value="1"/>
</dbReference>
<evidence type="ECO:0000256" key="3">
    <source>
        <dbReference type="ARBA" id="ARBA00023002"/>
    </source>
</evidence>
<evidence type="ECO:0000313" key="6">
    <source>
        <dbReference type="Proteomes" id="UP000028411"/>
    </source>
</evidence>
<dbReference type="EMBL" id="JFHR01000045">
    <property type="protein sequence ID" value="KEQ52346.1"/>
    <property type="molecule type" value="Genomic_DNA"/>
</dbReference>
<sequence length="371" mass="39802">MSQSPLFQPLKIGALELSHRVVMAPITRMRAGPGMVCRDIAVEYYRQRATPGGLIIAEASQVTPTGQGYPQTPGIHSEEQIAAWKKVTDAVHAAGGHIFLQLWHVGRISHSSYHGATPVAPSAVAAAGEHFTASWTLEPFQTPRALELNEIAEIVEAYRTGASNAMAAGFDGVEIHGANGYLIEQFLQSRSNKRDDIYGGSIANRTRFLLEVTRAVAAEVGADRVGVRLSPFGTANDAGDEDALPLYRHAIAALSGLQIAYLHLIEPRATGTGKADVFNEKAPSAATLFRDYWPGVLIAAGGYDGPSAQEEVGKNLADAVAFGRSFISNPDLVERVRIGASLNPWDRPTFYGGDEKGYTDYPTLQMLDATA</sequence>
<reference evidence="5 6" key="1">
    <citation type="submission" date="2014-02" db="EMBL/GenBank/DDBJ databases">
        <title>Whole genome sequence of Sphingobium chlorophenolicum NBRC 16172.</title>
        <authorList>
            <person name="Gan H.M."/>
            <person name="Gan H.Y."/>
            <person name="Chew T.H."/>
            <person name="Savka M.A."/>
        </authorList>
    </citation>
    <scope>NUCLEOTIDE SEQUENCE [LARGE SCALE GENOMIC DNA]</scope>
    <source>
        <strain evidence="5 6">NBRC 16172</strain>
    </source>
</reference>
<dbReference type="EC" id="1.3.1.42" evidence="5"/>
<gene>
    <name evidence="5" type="ORF">BV95_03413</name>
</gene>
<organism evidence="5 6">
    <name type="scientific">Sphingobium chlorophenolicum</name>
    <dbReference type="NCBI Taxonomy" id="46429"/>
    <lineage>
        <taxon>Bacteria</taxon>
        <taxon>Pseudomonadati</taxon>
        <taxon>Pseudomonadota</taxon>
        <taxon>Alphaproteobacteria</taxon>
        <taxon>Sphingomonadales</taxon>
        <taxon>Sphingomonadaceae</taxon>
        <taxon>Sphingobium</taxon>
    </lineage>
</organism>
<comment type="caution">
    <text evidence="5">The sequence shown here is derived from an EMBL/GenBank/DDBJ whole genome shotgun (WGS) entry which is preliminary data.</text>
</comment>
<evidence type="ECO:0000256" key="2">
    <source>
        <dbReference type="ARBA" id="ARBA00005979"/>
    </source>
</evidence>
<dbReference type="Gene3D" id="3.20.20.70">
    <property type="entry name" value="Aldolase class I"/>
    <property type="match status" value="1"/>
</dbReference>
<dbReference type="GO" id="GO:0010181">
    <property type="term" value="F:FMN binding"/>
    <property type="evidence" value="ECO:0007669"/>
    <property type="project" value="InterPro"/>
</dbReference>
<dbReference type="AlphaFoldDB" id="A0A081RAX3"/>
<protein>
    <submittedName>
        <fullName evidence="5">12-oxophytodienoate reductase</fullName>
        <ecNumber evidence="5">1.3.1.42</ecNumber>
    </submittedName>
</protein>
<proteinExistence type="inferred from homology"/>
<dbReference type="OrthoDB" id="9804454at2"/>
<evidence type="ECO:0000313" key="5">
    <source>
        <dbReference type="EMBL" id="KEQ52346.1"/>
    </source>
</evidence>
<accession>A0A081RAX3</accession>
<evidence type="ECO:0000256" key="1">
    <source>
        <dbReference type="ARBA" id="ARBA00001917"/>
    </source>
</evidence>
<comment type="cofactor">
    <cofactor evidence="1">
        <name>FMN</name>
        <dbReference type="ChEBI" id="CHEBI:58210"/>
    </cofactor>
</comment>
<feature type="domain" description="NADH:flavin oxidoreductase/NADH oxidase N-terminal" evidence="4">
    <location>
        <begin position="6"/>
        <end position="340"/>
    </location>
</feature>
<dbReference type="SUPFAM" id="SSF51395">
    <property type="entry name" value="FMN-linked oxidoreductases"/>
    <property type="match status" value="1"/>
</dbReference>
<dbReference type="InterPro" id="IPR001155">
    <property type="entry name" value="OxRdtase_FMN_N"/>
</dbReference>
<dbReference type="InterPro" id="IPR045247">
    <property type="entry name" value="Oye-like"/>
</dbReference>
<comment type="similarity">
    <text evidence="2">Belongs to the NADH:flavin oxidoreductase/NADH oxidase family.</text>
</comment>
<dbReference type="CDD" id="cd02933">
    <property type="entry name" value="OYE_like_FMN"/>
    <property type="match status" value="1"/>
</dbReference>
<dbReference type="eggNOG" id="COG1902">
    <property type="taxonomic scope" value="Bacteria"/>
</dbReference>
<dbReference type="RefSeq" id="WP_013849294.1">
    <property type="nucleotide sequence ID" value="NZ_JFHR01000045.1"/>
</dbReference>
<dbReference type="Pfam" id="PF00724">
    <property type="entry name" value="Oxidored_FMN"/>
    <property type="match status" value="1"/>
</dbReference>
<dbReference type="Proteomes" id="UP000028411">
    <property type="component" value="Unassembled WGS sequence"/>
</dbReference>
<dbReference type="InterPro" id="IPR013785">
    <property type="entry name" value="Aldolase_TIM"/>
</dbReference>
<dbReference type="FunFam" id="3.20.20.70:FF:000059">
    <property type="entry name" value="N-ethylmaleimide reductase, FMN-linked"/>
    <property type="match status" value="1"/>
</dbReference>
<keyword evidence="3 5" id="KW-0560">Oxidoreductase</keyword>
<evidence type="ECO:0000259" key="4">
    <source>
        <dbReference type="Pfam" id="PF00724"/>
    </source>
</evidence>
<dbReference type="GO" id="GO:0005829">
    <property type="term" value="C:cytosol"/>
    <property type="evidence" value="ECO:0007669"/>
    <property type="project" value="UniProtKB-ARBA"/>
</dbReference>
<dbReference type="PATRIC" id="fig|46429.4.peg.3401"/>
<name>A0A081RAX3_SPHCR</name>
<dbReference type="PANTHER" id="PTHR22893:SF98">
    <property type="entry name" value="OXIDOREDUCTASE"/>
    <property type="match status" value="1"/>
</dbReference>
<dbReference type="GO" id="GO:0016629">
    <property type="term" value="F:12-oxophytodienoate reductase activity"/>
    <property type="evidence" value="ECO:0007669"/>
    <property type="project" value="UniProtKB-EC"/>
</dbReference>